<dbReference type="InterPro" id="IPR008888">
    <property type="entry name" value="Ustilago_mating"/>
</dbReference>
<evidence type="ECO:0000256" key="10">
    <source>
        <dbReference type="PROSITE-ProRule" id="PRU00108"/>
    </source>
</evidence>
<comment type="similarity">
    <text evidence="4">Belongs to the C1D family.</text>
</comment>
<evidence type="ECO:0000256" key="5">
    <source>
        <dbReference type="ARBA" id="ARBA00022552"/>
    </source>
</evidence>
<proteinExistence type="inferred from homology"/>
<feature type="DNA-binding region" description="Homeobox" evidence="10">
    <location>
        <begin position="121"/>
        <end position="181"/>
    </location>
</feature>
<dbReference type="InterPro" id="IPR007146">
    <property type="entry name" value="Sas10/Utp3/C1D"/>
</dbReference>
<evidence type="ECO:0000256" key="1">
    <source>
        <dbReference type="ARBA" id="ARBA00003916"/>
    </source>
</evidence>
<dbReference type="InterPro" id="IPR001356">
    <property type="entry name" value="HD"/>
</dbReference>
<dbReference type="PANTHER" id="PTHR15341:SF3">
    <property type="entry name" value="NUCLEAR NUCLEIC ACID-BINDING PROTEIN C1D"/>
    <property type="match status" value="1"/>
</dbReference>
<evidence type="ECO:0000256" key="2">
    <source>
        <dbReference type="ARBA" id="ARBA00004123"/>
    </source>
</evidence>
<keyword evidence="9 10" id="KW-0539">Nucleus</keyword>
<gene>
    <name evidence="13" type="ORF">PHSY_006919</name>
</gene>
<dbReference type="eggNOG" id="KOG4835">
    <property type="taxonomic scope" value="Eukaryota"/>
</dbReference>
<dbReference type="PROSITE" id="PS50071">
    <property type="entry name" value="HOMEOBOX_2"/>
    <property type="match status" value="1"/>
</dbReference>
<comment type="function">
    <text evidence="1">The B locus has at least 25 alleles, and any combination of two different B alleles yields a multimeric regulatory protein, that activates genes responsible for the pathogenicity and for the sexual development of the fungus within the corn plant.</text>
</comment>
<feature type="region of interest" description="Disordered" evidence="11">
    <location>
        <begin position="607"/>
        <end position="695"/>
    </location>
</feature>
<sequence>MSAPSFSIKSLLHSLNEVENDFLEEAEGNSAALVNKLRVLHQETSEHIASIARDPDSIRQVHNAAGRIQLLADTFVYLDKQFVSLRAEMIRDASKCLQATEKVQSDPQDISENLPSYYMRKHFLETLYSPYPTQEEKEALVRITNESSAKDDPCSTSRPPLGVHQLTLWFINARRRSGWSHILKKFAREDRSRMKRLVRAKLNTSDLSTSPSPTFGHLPLTLDDILRDNLGRPLTSADKKVFEDDWASMISWIKYGVKGKVGDWVYDLVAANKKAPKHGKARTVNTAASRSPARKTATATQSKPRKAKQRASKTPSIESNTESERFESTPELSMCSTSDTSSSTLDSNLSMARYSPFDLGDDLLKSPSLNALNSRRVKALPKRGQKQLLDAMHTGCDSFGCSCLASEFRSPFRTAKFSFRHTELHLLHNLRFLSYSLDLLRFLTILPSTIPHHPQRFRAPQTMSSLRQSPLPTLSALASSFTDLNTLLQPLLSIPYSELNSALQSNSSVKSNTEDELQGRLDAARMQVSVAYVLMDLVWILLKTKGVDTRDHPVMQELERVKSYFAKIKGVQEKGKIEEEKGAKVDKSAAGRFIRAALAGEGGAVAGKHTKFDEETPVERNGKVEKTETSKKEVAKPAASTPASGKKKRPAMDPFEGYDKPKTPKTESAPTTKSTDSPASSPSKKQKKSKKSSAK</sequence>
<dbReference type="HOGENOM" id="CLU_396441_0_0_1"/>
<feature type="compositionally biased region" description="Low complexity" evidence="11">
    <location>
        <begin position="332"/>
        <end position="344"/>
    </location>
</feature>
<dbReference type="GO" id="GO:0006355">
    <property type="term" value="P:regulation of DNA-templated transcription"/>
    <property type="evidence" value="ECO:0007669"/>
    <property type="project" value="InterPro"/>
</dbReference>
<evidence type="ECO:0000313" key="13">
    <source>
        <dbReference type="EMBL" id="GAC99318.1"/>
    </source>
</evidence>
<accession>R9PD77</accession>
<dbReference type="GeneID" id="24112184"/>
<dbReference type="GO" id="GO:0000178">
    <property type="term" value="C:exosome (RNase complex)"/>
    <property type="evidence" value="ECO:0007669"/>
    <property type="project" value="TreeGrafter"/>
</dbReference>
<keyword evidence="8 10" id="KW-0371">Homeobox</keyword>
<evidence type="ECO:0000259" key="12">
    <source>
        <dbReference type="PROSITE" id="PS50071"/>
    </source>
</evidence>
<dbReference type="Pfam" id="PF04000">
    <property type="entry name" value="Sas10_Utp3"/>
    <property type="match status" value="1"/>
</dbReference>
<dbReference type="SMART" id="SM00389">
    <property type="entry name" value="HOX"/>
    <property type="match status" value="1"/>
</dbReference>
<dbReference type="Proteomes" id="UP000014071">
    <property type="component" value="Unassembled WGS sequence"/>
</dbReference>
<dbReference type="InterPro" id="IPR008422">
    <property type="entry name" value="KN_HD"/>
</dbReference>
<keyword evidence="5" id="KW-0698">rRNA processing</keyword>
<feature type="region of interest" description="Disordered" evidence="11">
    <location>
        <begin position="275"/>
        <end position="344"/>
    </location>
</feature>
<dbReference type="Gene3D" id="1.10.10.60">
    <property type="entry name" value="Homeodomain-like"/>
    <property type="match status" value="1"/>
</dbReference>
<dbReference type="InterPro" id="IPR009057">
    <property type="entry name" value="Homeodomain-like_sf"/>
</dbReference>
<dbReference type="EMBL" id="DF238831">
    <property type="protein sequence ID" value="GAC99318.1"/>
    <property type="molecule type" value="Genomic_DNA"/>
</dbReference>
<dbReference type="GO" id="GO:0003723">
    <property type="term" value="F:RNA binding"/>
    <property type="evidence" value="ECO:0007669"/>
    <property type="project" value="UniProtKB-KW"/>
</dbReference>
<feature type="compositionally biased region" description="Basic residues" evidence="11">
    <location>
        <begin position="684"/>
        <end position="695"/>
    </location>
</feature>
<evidence type="ECO:0000256" key="3">
    <source>
        <dbReference type="ARBA" id="ARBA00005800"/>
    </source>
</evidence>
<evidence type="ECO:0000256" key="11">
    <source>
        <dbReference type="SAM" id="MobiDB-lite"/>
    </source>
</evidence>
<dbReference type="Pfam" id="PF05920">
    <property type="entry name" value="Homeobox_KN"/>
    <property type="match status" value="1"/>
</dbReference>
<comment type="similarity">
    <text evidence="3">Belongs to the TALE/M-ATYP homeobox family.</text>
</comment>
<organism evidence="13 14">
    <name type="scientific">Pseudozyma hubeiensis (strain SY62)</name>
    <name type="common">Yeast</name>
    <dbReference type="NCBI Taxonomy" id="1305764"/>
    <lineage>
        <taxon>Eukaryota</taxon>
        <taxon>Fungi</taxon>
        <taxon>Dikarya</taxon>
        <taxon>Basidiomycota</taxon>
        <taxon>Ustilaginomycotina</taxon>
        <taxon>Ustilaginomycetes</taxon>
        <taxon>Ustilaginales</taxon>
        <taxon>Ustilaginaceae</taxon>
        <taxon>Pseudozyma</taxon>
    </lineage>
</organism>
<dbReference type="GO" id="GO:0005730">
    <property type="term" value="C:nucleolus"/>
    <property type="evidence" value="ECO:0007669"/>
    <property type="project" value="TreeGrafter"/>
</dbReference>
<dbReference type="GO" id="GO:0000460">
    <property type="term" value="P:maturation of 5.8S rRNA"/>
    <property type="evidence" value="ECO:0007669"/>
    <property type="project" value="TreeGrafter"/>
</dbReference>
<dbReference type="RefSeq" id="XP_012192905.1">
    <property type="nucleotide sequence ID" value="XM_012337515.1"/>
</dbReference>
<feature type="compositionally biased region" description="Basic and acidic residues" evidence="11">
    <location>
        <begin position="610"/>
        <end position="635"/>
    </location>
</feature>
<evidence type="ECO:0000256" key="8">
    <source>
        <dbReference type="ARBA" id="ARBA00023155"/>
    </source>
</evidence>
<evidence type="ECO:0000256" key="6">
    <source>
        <dbReference type="ARBA" id="ARBA00022884"/>
    </source>
</evidence>
<evidence type="ECO:0000256" key="7">
    <source>
        <dbReference type="ARBA" id="ARBA00023125"/>
    </source>
</evidence>
<dbReference type="Pfam" id="PF05722">
    <property type="entry name" value="Ustilago_mating"/>
    <property type="match status" value="1"/>
</dbReference>
<comment type="subcellular location">
    <subcellularLocation>
        <location evidence="2 10">Nucleus</location>
    </subcellularLocation>
</comment>
<dbReference type="STRING" id="1305764.R9PD77"/>
<protein>
    <recommendedName>
        <fullName evidence="12">Homeobox domain-containing protein</fullName>
    </recommendedName>
</protein>
<evidence type="ECO:0000313" key="14">
    <source>
        <dbReference type="Proteomes" id="UP000014071"/>
    </source>
</evidence>
<name>R9PD77_PSEHS</name>
<dbReference type="GO" id="GO:0003677">
    <property type="term" value="F:DNA binding"/>
    <property type="evidence" value="ECO:0007669"/>
    <property type="project" value="UniProtKB-UniRule"/>
</dbReference>
<feature type="domain" description="Homeobox" evidence="12">
    <location>
        <begin position="119"/>
        <end position="180"/>
    </location>
</feature>
<keyword evidence="6" id="KW-0694">RNA-binding</keyword>
<feature type="compositionally biased region" description="Polar residues" evidence="11">
    <location>
        <begin position="666"/>
        <end position="676"/>
    </location>
</feature>
<dbReference type="PANTHER" id="PTHR15341">
    <property type="entry name" value="SUN-COR STEROID HORMONE RECEPTOR CO-REPRESSOR"/>
    <property type="match status" value="1"/>
</dbReference>
<evidence type="ECO:0000256" key="9">
    <source>
        <dbReference type="ARBA" id="ARBA00023242"/>
    </source>
</evidence>
<evidence type="ECO:0000256" key="4">
    <source>
        <dbReference type="ARBA" id="ARBA00009154"/>
    </source>
</evidence>
<keyword evidence="14" id="KW-1185">Reference proteome</keyword>
<dbReference type="OrthoDB" id="250329at2759"/>
<reference evidence="14" key="1">
    <citation type="journal article" date="2013" name="Genome Announc.">
        <title>Draft genome sequence of the basidiomycetous yeast-like fungus Pseudozyma hubeiensis SY62, which produces an abundant amount of the biosurfactant mannosylerythritol lipids.</title>
        <authorList>
            <person name="Konishi M."/>
            <person name="Hatada Y."/>
            <person name="Horiuchi J."/>
        </authorList>
    </citation>
    <scope>NUCLEOTIDE SEQUENCE [LARGE SCALE GENOMIC DNA]</scope>
    <source>
        <strain evidence="14">SY62</strain>
    </source>
</reference>
<keyword evidence="7 10" id="KW-0238">DNA-binding</keyword>
<dbReference type="SUPFAM" id="SSF46689">
    <property type="entry name" value="Homeodomain-like"/>
    <property type="match status" value="1"/>
</dbReference>
<dbReference type="AlphaFoldDB" id="R9PD77"/>
<dbReference type="InterPro" id="IPR011082">
    <property type="entry name" value="Exosome-assoc_fac/DNA_repair"/>
</dbReference>
<dbReference type="CDD" id="cd00086">
    <property type="entry name" value="homeodomain"/>
    <property type="match status" value="1"/>
</dbReference>